<feature type="transmembrane region" description="Helical" evidence="5">
    <location>
        <begin position="126"/>
        <end position="151"/>
    </location>
</feature>
<evidence type="ECO:0000256" key="2">
    <source>
        <dbReference type="ARBA" id="ARBA00022692"/>
    </source>
</evidence>
<dbReference type="InterPro" id="IPR036259">
    <property type="entry name" value="MFS_trans_sf"/>
</dbReference>
<feature type="transmembrane region" description="Helical" evidence="5">
    <location>
        <begin position="329"/>
        <end position="347"/>
    </location>
</feature>
<comment type="caution">
    <text evidence="7">The sequence shown here is derived from an EMBL/GenBank/DDBJ whole genome shotgun (WGS) entry which is preliminary data.</text>
</comment>
<feature type="transmembrane region" description="Helical" evidence="5">
    <location>
        <begin position="42"/>
        <end position="60"/>
    </location>
</feature>
<feature type="transmembrane region" description="Helical" evidence="5">
    <location>
        <begin position="231"/>
        <end position="251"/>
    </location>
</feature>
<dbReference type="EMBL" id="APQO01000004">
    <property type="protein sequence ID" value="EOQ75516.1"/>
    <property type="molecule type" value="Genomic_DNA"/>
</dbReference>
<feature type="transmembrane region" description="Helical" evidence="5">
    <location>
        <begin position="72"/>
        <end position="94"/>
    </location>
</feature>
<dbReference type="Pfam" id="PF07690">
    <property type="entry name" value="MFS_1"/>
    <property type="match status" value="1"/>
</dbReference>
<proteinExistence type="predicted"/>
<keyword evidence="2 5" id="KW-0812">Transmembrane</keyword>
<dbReference type="AlphaFoldDB" id="R8Z2C2"/>
<evidence type="ECO:0000256" key="1">
    <source>
        <dbReference type="ARBA" id="ARBA00004141"/>
    </source>
</evidence>
<dbReference type="InterPro" id="IPR011701">
    <property type="entry name" value="MFS"/>
</dbReference>
<dbReference type="Gene3D" id="1.20.1250.20">
    <property type="entry name" value="MFS general substrate transporter like domains"/>
    <property type="match status" value="2"/>
</dbReference>
<dbReference type="InterPro" id="IPR020846">
    <property type="entry name" value="MFS_dom"/>
</dbReference>
<dbReference type="PROSITE" id="PS50850">
    <property type="entry name" value="MFS"/>
    <property type="match status" value="1"/>
</dbReference>
<organism evidence="7 8">
    <name type="scientific">Acinetobacter lactucae</name>
    <dbReference type="NCBI Taxonomy" id="1785128"/>
    <lineage>
        <taxon>Bacteria</taxon>
        <taxon>Pseudomonadati</taxon>
        <taxon>Pseudomonadota</taxon>
        <taxon>Gammaproteobacteria</taxon>
        <taxon>Moraxellales</taxon>
        <taxon>Moraxellaceae</taxon>
        <taxon>Acinetobacter</taxon>
        <taxon>Acinetobacter calcoaceticus/baumannii complex</taxon>
    </lineage>
</organism>
<evidence type="ECO:0000259" key="6">
    <source>
        <dbReference type="PROSITE" id="PS50850"/>
    </source>
</evidence>
<dbReference type="InterPro" id="IPR051788">
    <property type="entry name" value="MFS_Transporter"/>
</dbReference>
<dbReference type="HOGENOM" id="CLU_035309_1_0_6"/>
<protein>
    <recommendedName>
        <fullName evidence="6">Major facilitator superfamily (MFS) profile domain-containing protein</fullName>
    </recommendedName>
</protein>
<evidence type="ECO:0000313" key="8">
    <source>
        <dbReference type="Proteomes" id="UP000013986"/>
    </source>
</evidence>
<accession>R8Z2C2</accession>
<dbReference type="GO" id="GO:0005886">
    <property type="term" value="C:plasma membrane"/>
    <property type="evidence" value="ECO:0007669"/>
    <property type="project" value="InterPro"/>
</dbReference>
<name>R8Z2C2_9GAMM</name>
<comment type="subcellular location">
    <subcellularLocation>
        <location evidence="1">Membrane</location>
        <topology evidence="1">Multi-pass membrane protein</topology>
    </subcellularLocation>
</comment>
<evidence type="ECO:0000256" key="4">
    <source>
        <dbReference type="ARBA" id="ARBA00023136"/>
    </source>
</evidence>
<feature type="transmembrane region" description="Helical" evidence="5">
    <location>
        <begin position="359"/>
        <end position="380"/>
    </location>
</feature>
<reference evidence="7 8" key="1">
    <citation type="submission" date="2013-02" db="EMBL/GenBank/DDBJ databases">
        <title>The Genome Sequence of Acinetobacter pittii ANC 4052.</title>
        <authorList>
            <consortium name="The Broad Institute Genome Sequencing Platform"/>
            <consortium name="The Broad Institute Genome Sequencing Center for Infectious Disease"/>
            <person name="Cerqueira G."/>
            <person name="Feldgarden M."/>
            <person name="Courvalin P."/>
            <person name="Perichon B."/>
            <person name="Grillot-Courvalin C."/>
            <person name="Clermont D."/>
            <person name="Rocha E."/>
            <person name="Yoon E.-J."/>
            <person name="Nemec A."/>
            <person name="Walker B."/>
            <person name="Young S.K."/>
            <person name="Zeng Q."/>
            <person name="Gargeya S."/>
            <person name="Fitzgerald M."/>
            <person name="Haas B."/>
            <person name="Abouelleil A."/>
            <person name="Alvarado L."/>
            <person name="Arachchi H.M."/>
            <person name="Berlin A.M."/>
            <person name="Chapman S.B."/>
            <person name="Dewar J."/>
            <person name="Goldberg J."/>
            <person name="Griggs A."/>
            <person name="Gujja S."/>
            <person name="Hansen M."/>
            <person name="Howarth C."/>
            <person name="Imamovic A."/>
            <person name="Larimer J."/>
            <person name="McCowan C."/>
            <person name="Murphy C."/>
            <person name="Neiman D."/>
            <person name="Pearson M."/>
            <person name="Priest M."/>
            <person name="Roberts A."/>
            <person name="Saif S."/>
            <person name="Shea T."/>
            <person name="Sisk P."/>
            <person name="Sykes S."/>
            <person name="Wortman J."/>
            <person name="Nusbaum C."/>
            <person name="Birren B."/>
        </authorList>
    </citation>
    <scope>NUCLEOTIDE SEQUENCE [LARGE SCALE GENOMIC DNA]</scope>
    <source>
        <strain evidence="7 8">ANC 4052</strain>
    </source>
</reference>
<feature type="transmembrane region" description="Helical" evidence="5">
    <location>
        <begin position="101"/>
        <end position="120"/>
    </location>
</feature>
<evidence type="ECO:0000313" key="7">
    <source>
        <dbReference type="EMBL" id="EOQ75516.1"/>
    </source>
</evidence>
<dbReference type="GO" id="GO:0022857">
    <property type="term" value="F:transmembrane transporter activity"/>
    <property type="evidence" value="ECO:0007669"/>
    <property type="project" value="InterPro"/>
</dbReference>
<dbReference type="PANTHER" id="PTHR23514">
    <property type="entry name" value="BYPASS OF STOP CODON PROTEIN 6"/>
    <property type="match status" value="1"/>
</dbReference>
<dbReference type="InterPro" id="IPR002229">
    <property type="entry name" value="RhesusRHD"/>
</dbReference>
<dbReference type="CDD" id="cd17393">
    <property type="entry name" value="MFS_MosC_like"/>
    <property type="match status" value="1"/>
</dbReference>
<dbReference type="SUPFAM" id="SSF103473">
    <property type="entry name" value="MFS general substrate transporter"/>
    <property type="match status" value="1"/>
</dbReference>
<dbReference type="PRINTS" id="PR00342">
    <property type="entry name" value="RHESUSRHD"/>
</dbReference>
<feature type="transmembrane region" description="Helical" evidence="5">
    <location>
        <begin position="163"/>
        <end position="186"/>
    </location>
</feature>
<keyword evidence="4 5" id="KW-0472">Membrane</keyword>
<sequence length="416" mass="44300">MENRLVWIANDFMVSSRNMLFTKPAVLDTATLLSTQRLATRLSFFSLGFATAAWAPLIPFAQQRLNLNHADFGLLLLCMGIGSMIAMPATGALVKRWGCRPLIALALMLLMVLLPSLTMWSSIVSMAVALFIFGSAAGCLGVAINLQAVVVEKHSVRALMSSFHGMCSLGGLTGAMLMTALLAVGLSPLMSTLSVVMILLVIGGVAIPSCLTSFEQDEKPHEDTTQAPKKLYRPDGIILLIGMMCFIAFLSEGAAMDWGGIYLTSKYQLNPAFAGLAYTFFALSMTTGRFAGHVLLKQWGEKNIVTYSAIGAGIGMAIIVTAPVWQVVVLGYAILGLGCSNIVPVMFSRVGRQNNMPKAAALSLVSTIAYTGSLSGPALIGLIGEWTGLSTVLTGVAVLLFVIALLNRFTLIKTNY</sequence>
<feature type="domain" description="Major facilitator superfamily (MFS) profile" evidence="6">
    <location>
        <begin position="32"/>
        <end position="415"/>
    </location>
</feature>
<gene>
    <name evidence="7" type="ORF">F929_01662</name>
</gene>
<dbReference type="PANTHER" id="PTHR23514:SF13">
    <property type="entry name" value="INNER MEMBRANE PROTEIN YBJJ"/>
    <property type="match status" value="1"/>
</dbReference>
<feature type="transmembrane region" description="Helical" evidence="5">
    <location>
        <begin position="192"/>
        <end position="211"/>
    </location>
</feature>
<feature type="transmembrane region" description="Helical" evidence="5">
    <location>
        <begin position="304"/>
        <end position="323"/>
    </location>
</feature>
<evidence type="ECO:0000256" key="3">
    <source>
        <dbReference type="ARBA" id="ARBA00022989"/>
    </source>
</evidence>
<dbReference type="Proteomes" id="UP000013986">
    <property type="component" value="Unassembled WGS sequence"/>
</dbReference>
<feature type="transmembrane region" description="Helical" evidence="5">
    <location>
        <begin position="271"/>
        <end position="292"/>
    </location>
</feature>
<feature type="transmembrane region" description="Helical" evidence="5">
    <location>
        <begin position="386"/>
        <end position="406"/>
    </location>
</feature>
<dbReference type="PATRIC" id="fig|1217689.3.peg.1625"/>
<evidence type="ECO:0000256" key="5">
    <source>
        <dbReference type="SAM" id="Phobius"/>
    </source>
</evidence>
<keyword evidence="3 5" id="KW-1133">Transmembrane helix</keyword>